<comment type="caution">
    <text evidence="3">The sequence shown here is derived from an EMBL/GenBank/DDBJ whole genome shotgun (WGS) entry which is preliminary data.</text>
</comment>
<evidence type="ECO:0000313" key="5">
    <source>
        <dbReference type="Proteomes" id="UP000663882"/>
    </source>
</evidence>
<name>A0A814QL10_9BILA</name>
<dbReference type="InterPro" id="IPR017853">
    <property type="entry name" value="GH"/>
</dbReference>
<reference evidence="3" key="1">
    <citation type="submission" date="2021-02" db="EMBL/GenBank/DDBJ databases">
        <authorList>
            <person name="Nowell W R."/>
        </authorList>
    </citation>
    <scope>NUCLEOTIDE SEQUENCE</scope>
</reference>
<dbReference type="Proteomes" id="UP000663889">
    <property type="component" value="Unassembled WGS sequence"/>
</dbReference>
<keyword evidence="1" id="KW-0325">Glycoprotein</keyword>
<protein>
    <recommendedName>
        <fullName evidence="2">Glycosyl hydrolase family 13 catalytic domain-containing protein</fullName>
    </recommendedName>
</protein>
<evidence type="ECO:0000256" key="1">
    <source>
        <dbReference type="ARBA" id="ARBA00023180"/>
    </source>
</evidence>
<dbReference type="EMBL" id="CAJNOO010001245">
    <property type="protein sequence ID" value="CAF1121245.1"/>
    <property type="molecule type" value="Genomic_DNA"/>
</dbReference>
<feature type="domain" description="Glycosyl hydrolase family 13 catalytic" evidence="2">
    <location>
        <begin position="207"/>
        <end position="612"/>
    </location>
</feature>
<dbReference type="InterPro" id="IPR006047">
    <property type="entry name" value="GH13_cat_dom"/>
</dbReference>
<dbReference type="FunFam" id="3.90.400.10:FF:000001">
    <property type="entry name" value="Maltase A3, isoform A"/>
    <property type="match status" value="1"/>
</dbReference>
<dbReference type="PANTHER" id="PTHR10357:SF179">
    <property type="entry name" value="NEUTRAL AND BASIC AMINO ACID TRANSPORT PROTEIN RBAT"/>
    <property type="match status" value="1"/>
</dbReference>
<dbReference type="Gene3D" id="3.20.20.80">
    <property type="entry name" value="Glycosidases"/>
    <property type="match status" value="1"/>
</dbReference>
<sequence>MQVRIHRNYRLKRRVKTHNTEKLQDITKLKNKILLKISKMEINEELSYYITIDQLFILAPINIIKENDLLNFSFDLNYLKNLSENKNIKLNKIKEYNSFKEAIINENIFSFFRYNDNQAYLIIIDKRSSHLLNSKSFIRYTFSGLLENYEIGQLIYSTENSFYNKQEKVDLSYIQLDVNEAYLFELSDLPSNYIDSLHWWKKGPIYQIIPSSFQDSNDDGFGDLNGLKQRLDYIQQLGMKTIWLTPIYKTPFRDLGYDISDFCSIDPRFGIFDDFKSLINDIHSRQMRLILDFVPNHCSAEHQWFQAALKNDPHYVDYFVWHPGKNHDSSIPPTNWIGYAGQSMWTWSPERQQWYLHQFMDSQPDLNFRNENVCQEIENIMKFWLDLGVDGFRVDASRHLFENDQFNDEPLKENTNNDPQVEYEAYNHTETANHPDNYKMVVRWRRFIDEYIRENKRDYIILITETQDKNIDANIPYYGLNRWSRGNDMAINFFIAYFLGEKPEDRTGDILAKYTELWLSNLPSEAWSTWILSSHDSKRVGTKLASSHMIDGFYMLFLLLPGTPITYYGEEIGMENLQFTKEMRNEIVDLSAFNYGLHDESKIEKHIRDGERTPMQWSSTKQNSGFTNASKPYLPLSKSWKTINVENQLKDSRSHLKLFKQLIKLRENSPFYGGKYKLVLANKQIYSFIRWSNQSTSIPIYLIIINMIGASRNDQENESVKIDFIQLLKCKQNNAQGKVIARSSNIKHDSLLSNEGNQVDLNNICLHSSESVVLELMLTIDHIGLCSS</sequence>
<dbReference type="SUPFAM" id="SSF51445">
    <property type="entry name" value="(Trans)glycosidases"/>
    <property type="match status" value="1"/>
</dbReference>
<dbReference type="PANTHER" id="PTHR10357">
    <property type="entry name" value="ALPHA-AMYLASE FAMILY MEMBER"/>
    <property type="match status" value="1"/>
</dbReference>
<dbReference type="GO" id="GO:0005975">
    <property type="term" value="P:carbohydrate metabolic process"/>
    <property type="evidence" value="ECO:0007669"/>
    <property type="project" value="InterPro"/>
</dbReference>
<dbReference type="AlphaFoldDB" id="A0A814QL10"/>
<gene>
    <name evidence="3" type="ORF">RFH988_LOCUS20361</name>
    <name evidence="4" type="ORF">SEV965_LOCUS30618</name>
</gene>
<evidence type="ECO:0000259" key="2">
    <source>
        <dbReference type="SMART" id="SM00642"/>
    </source>
</evidence>
<dbReference type="Pfam" id="PF00128">
    <property type="entry name" value="Alpha-amylase"/>
    <property type="match status" value="1"/>
</dbReference>
<proteinExistence type="predicted"/>
<evidence type="ECO:0000313" key="3">
    <source>
        <dbReference type="EMBL" id="CAF1121245.1"/>
    </source>
</evidence>
<dbReference type="Gene3D" id="3.90.400.10">
    <property type="entry name" value="Oligo-1,6-glucosidase, Domain 2"/>
    <property type="match status" value="1"/>
</dbReference>
<dbReference type="EMBL" id="CAJNOU010003337">
    <property type="protein sequence ID" value="CAF1385036.1"/>
    <property type="molecule type" value="Genomic_DNA"/>
</dbReference>
<accession>A0A814QL10</accession>
<dbReference type="InterPro" id="IPR045857">
    <property type="entry name" value="O16G_dom_2"/>
</dbReference>
<evidence type="ECO:0000313" key="4">
    <source>
        <dbReference type="EMBL" id="CAF1385036.1"/>
    </source>
</evidence>
<dbReference type="Proteomes" id="UP000663882">
    <property type="component" value="Unassembled WGS sequence"/>
</dbReference>
<dbReference type="OrthoDB" id="1740265at2759"/>
<organism evidence="3 5">
    <name type="scientific">Rotaria sordida</name>
    <dbReference type="NCBI Taxonomy" id="392033"/>
    <lineage>
        <taxon>Eukaryota</taxon>
        <taxon>Metazoa</taxon>
        <taxon>Spiralia</taxon>
        <taxon>Gnathifera</taxon>
        <taxon>Rotifera</taxon>
        <taxon>Eurotatoria</taxon>
        <taxon>Bdelloidea</taxon>
        <taxon>Philodinida</taxon>
        <taxon>Philodinidae</taxon>
        <taxon>Rotaria</taxon>
    </lineage>
</organism>
<dbReference type="SMART" id="SM00642">
    <property type="entry name" value="Aamy"/>
    <property type="match status" value="1"/>
</dbReference>